<gene>
    <name evidence="1" type="ORF">LTR82_018145</name>
</gene>
<protein>
    <submittedName>
        <fullName evidence="1">Uncharacterized protein</fullName>
    </submittedName>
</protein>
<dbReference type="EMBL" id="JASUXU010000284">
    <property type="protein sequence ID" value="KAK0301725.1"/>
    <property type="molecule type" value="Genomic_DNA"/>
</dbReference>
<dbReference type="Proteomes" id="UP001168146">
    <property type="component" value="Unassembled WGS sequence"/>
</dbReference>
<dbReference type="AlphaFoldDB" id="A0AAN6F6K3"/>
<evidence type="ECO:0000313" key="1">
    <source>
        <dbReference type="EMBL" id="KAK0301725.1"/>
    </source>
</evidence>
<accession>A0AAN6F6K3</accession>
<sequence length="136" mass="15122">MIYSRTSMFAQRSMDVANQGDVHADTEQRCIGILTLASSYTDAELMMKHRHAVFPVLMAGIATTQPDAKIQAMNIVKAMESPARGGIRQNTYRTRQLLVAFCEEQRRVVGAGGKIEQVDWLALARERDLSVVHCGL</sequence>
<comment type="caution">
    <text evidence="1">The sequence shown here is derived from an EMBL/GenBank/DDBJ whole genome shotgun (WGS) entry which is preliminary data.</text>
</comment>
<reference evidence="1" key="1">
    <citation type="submission" date="2021-12" db="EMBL/GenBank/DDBJ databases">
        <title>Black yeast isolated from Biological Soil Crust.</title>
        <authorList>
            <person name="Kurbessoian T."/>
        </authorList>
    </citation>
    <scope>NUCLEOTIDE SEQUENCE</scope>
    <source>
        <strain evidence="1">CCFEE 5208</strain>
    </source>
</reference>
<organism evidence="1 2">
    <name type="scientific">Friedmanniomyces endolithicus</name>
    <dbReference type="NCBI Taxonomy" id="329885"/>
    <lineage>
        <taxon>Eukaryota</taxon>
        <taxon>Fungi</taxon>
        <taxon>Dikarya</taxon>
        <taxon>Ascomycota</taxon>
        <taxon>Pezizomycotina</taxon>
        <taxon>Dothideomycetes</taxon>
        <taxon>Dothideomycetidae</taxon>
        <taxon>Mycosphaerellales</taxon>
        <taxon>Teratosphaeriaceae</taxon>
        <taxon>Friedmanniomyces</taxon>
    </lineage>
</organism>
<proteinExistence type="predicted"/>
<evidence type="ECO:0000313" key="2">
    <source>
        <dbReference type="Proteomes" id="UP001168146"/>
    </source>
</evidence>
<name>A0AAN6F6K3_9PEZI</name>